<dbReference type="InterPro" id="IPR021527">
    <property type="entry name" value="DUF2795"/>
</dbReference>
<keyword evidence="3" id="KW-1185">Reference proteome</keyword>
<comment type="caution">
    <text evidence="2">The sequence shown here is derived from an EMBL/GenBank/DDBJ whole genome shotgun (WGS) entry which is preliminary data.</text>
</comment>
<dbReference type="Pfam" id="PF11387">
    <property type="entry name" value="DUF2795"/>
    <property type="match status" value="1"/>
</dbReference>
<evidence type="ECO:0008006" key="4">
    <source>
        <dbReference type="Google" id="ProtNLM"/>
    </source>
</evidence>
<proteinExistence type="predicted"/>
<evidence type="ECO:0000256" key="1">
    <source>
        <dbReference type="SAM" id="MobiDB-lite"/>
    </source>
</evidence>
<sequence>MASFSPVDLQQALSGAGYPANGEQLADCARENGAARELTQELEQHKQEQFDGPAEVSKAIFRDQ</sequence>
<dbReference type="EMBL" id="BNCD01000029">
    <property type="protein sequence ID" value="GHH87644.1"/>
    <property type="molecule type" value="Genomic_DNA"/>
</dbReference>
<dbReference type="AlphaFoldDB" id="A0A919GNW4"/>
<evidence type="ECO:0000313" key="2">
    <source>
        <dbReference type="EMBL" id="GHH87644.1"/>
    </source>
</evidence>
<gene>
    <name evidence="2" type="ORF">GCM10018793_64250</name>
</gene>
<reference evidence="2" key="1">
    <citation type="journal article" date="2014" name="Int. J. Syst. Evol. Microbiol.">
        <title>Complete genome sequence of Corynebacterium casei LMG S-19264T (=DSM 44701T), isolated from a smear-ripened cheese.</title>
        <authorList>
            <consortium name="US DOE Joint Genome Institute (JGI-PGF)"/>
            <person name="Walter F."/>
            <person name="Albersmeier A."/>
            <person name="Kalinowski J."/>
            <person name="Ruckert C."/>
        </authorList>
    </citation>
    <scope>NUCLEOTIDE SEQUENCE</scope>
    <source>
        <strain evidence="2">JCM 5069</strain>
    </source>
</reference>
<protein>
    <recommendedName>
        <fullName evidence="4">DUF2795 domain-containing protein</fullName>
    </recommendedName>
</protein>
<dbReference type="RefSeq" id="WP_189938194.1">
    <property type="nucleotide sequence ID" value="NZ_BNCD01000029.1"/>
</dbReference>
<reference evidence="2" key="2">
    <citation type="submission" date="2020-09" db="EMBL/GenBank/DDBJ databases">
        <authorList>
            <person name="Sun Q."/>
            <person name="Ohkuma M."/>
        </authorList>
    </citation>
    <scope>NUCLEOTIDE SEQUENCE</scope>
    <source>
        <strain evidence="2">JCM 5069</strain>
    </source>
</reference>
<feature type="region of interest" description="Disordered" evidence="1">
    <location>
        <begin position="42"/>
        <end position="64"/>
    </location>
</feature>
<accession>A0A919GNW4</accession>
<evidence type="ECO:0000313" key="3">
    <source>
        <dbReference type="Proteomes" id="UP000603708"/>
    </source>
</evidence>
<organism evidence="2 3">
    <name type="scientific">Streptomyces sulfonofaciens</name>
    <dbReference type="NCBI Taxonomy" id="68272"/>
    <lineage>
        <taxon>Bacteria</taxon>
        <taxon>Bacillati</taxon>
        <taxon>Actinomycetota</taxon>
        <taxon>Actinomycetes</taxon>
        <taxon>Kitasatosporales</taxon>
        <taxon>Streptomycetaceae</taxon>
        <taxon>Streptomyces</taxon>
    </lineage>
</organism>
<dbReference type="Proteomes" id="UP000603708">
    <property type="component" value="Unassembled WGS sequence"/>
</dbReference>
<name>A0A919GNW4_9ACTN</name>